<evidence type="ECO:0000256" key="6">
    <source>
        <dbReference type="PIRNR" id="PIRNR002889"/>
    </source>
</evidence>
<evidence type="ECO:0000256" key="5">
    <source>
        <dbReference type="ARBA" id="ARBA00024934"/>
    </source>
</evidence>
<evidence type="ECO:0000313" key="9">
    <source>
        <dbReference type="Proteomes" id="UP000182649"/>
    </source>
</evidence>
<gene>
    <name evidence="8" type="ORF">SAMN05216417_12040</name>
</gene>
<dbReference type="GO" id="GO:0071973">
    <property type="term" value="P:bacterial-type flagellum-dependent cell motility"/>
    <property type="evidence" value="ECO:0007669"/>
    <property type="project" value="InterPro"/>
</dbReference>
<dbReference type="PANTHER" id="PTHR30435:SF12">
    <property type="entry name" value="FLAGELLAR BASAL BODY ROD PROTEIN FLGB"/>
    <property type="match status" value="1"/>
</dbReference>
<keyword evidence="4 6" id="KW-0975">Bacterial flagellum</keyword>
<comment type="subunit">
    <text evidence="6">The basal body constitutes a major portion of the flagellar organelle and consists of a number of rings mounted on a central rod.</text>
</comment>
<keyword evidence="8" id="KW-0966">Cell projection</keyword>
<comment type="function">
    <text evidence="5 6">Structural component of flagellum, the bacterial motility apparatus. Part of the rod structure of flagellar basal body.</text>
</comment>
<evidence type="ECO:0000256" key="3">
    <source>
        <dbReference type="ARBA" id="ARBA00014376"/>
    </source>
</evidence>
<evidence type="ECO:0000256" key="4">
    <source>
        <dbReference type="ARBA" id="ARBA00023143"/>
    </source>
</evidence>
<dbReference type="PANTHER" id="PTHR30435">
    <property type="entry name" value="FLAGELLAR PROTEIN"/>
    <property type="match status" value="1"/>
</dbReference>
<dbReference type="PIRSF" id="PIRSF002889">
    <property type="entry name" value="Rod_FlgB"/>
    <property type="match status" value="1"/>
</dbReference>
<sequence>MLSFIHYQHELKLIEGGISVIDKLDHAFRFYQDAANLRAHRQQLIASNIANADTPQYKARDINFKEAMEGALTGRHGVILVTSAPNHIASSAGAGVAAGQQLLYRTAVQGSVDGNTVDMDVERNQFADNAIHYEANLTFISDQIRQMRTAIQG</sequence>
<keyword evidence="8" id="KW-0969">Cilium</keyword>
<dbReference type="EMBL" id="FPBZ01000020">
    <property type="protein sequence ID" value="SFU72902.1"/>
    <property type="molecule type" value="Genomic_DNA"/>
</dbReference>
<proteinExistence type="inferred from homology"/>
<dbReference type="Proteomes" id="UP000182649">
    <property type="component" value="Unassembled WGS sequence"/>
</dbReference>
<evidence type="ECO:0000259" key="7">
    <source>
        <dbReference type="Pfam" id="PF00460"/>
    </source>
</evidence>
<feature type="domain" description="Flagellar basal body rod protein N-terminal" evidence="7">
    <location>
        <begin position="32"/>
        <end position="58"/>
    </location>
</feature>
<dbReference type="NCBIfam" id="TIGR01396">
    <property type="entry name" value="FlgB"/>
    <property type="match status" value="1"/>
</dbReference>
<comment type="subcellular location">
    <subcellularLocation>
        <location evidence="1 6">Bacterial flagellum basal body</location>
    </subcellularLocation>
</comment>
<evidence type="ECO:0000256" key="2">
    <source>
        <dbReference type="ARBA" id="ARBA00009677"/>
    </source>
</evidence>
<evidence type="ECO:0000256" key="1">
    <source>
        <dbReference type="ARBA" id="ARBA00004117"/>
    </source>
</evidence>
<organism evidence="8 9">
    <name type="scientific">Nitrosospira multiformis</name>
    <dbReference type="NCBI Taxonomy" id="1231"/>
    <lineage>
        <taxon>Bacteria</taxon>
        <taxon>Pseudomonadati</taxon>
        <taxon>Pseudomonadota</taxon>
        <taxon>Betaproteobacteria</taxon>
        <taxon>Nitrosomonadales</taxon>
        <taxon>Nitrosomonadaceae</taxon>
        <taxon>Nitrosospira</taxon>
    </lineage>
</organism>
<dbReference type="InterPro" id="IPR006300">
    <property type="entry name" value="FlgB"/>
</dbReference>
<dbReference type="GO" id="GO:0030694">
    <property type="term" value="C:bacterial-type flagellum basal body, rod"/>
    <property type="evidence" value="ECO:0007669"/>
    <property type="project" value="InterPro"/>
</dbReference>
<dbReference type="Pfam" id="PF00460">
    <property type="entry name" value="Flg_bb_rod"/>
    <property type="match status" value="1"/>
</dbReference>
<reference evidence="8 9" key="1">
    <citation type="submission" date="2016-10" db="EMBL/GenBank/DDBJ databases">
        <authorList>
            <person name="de Groot N.N."/>
        </authorList>
    </citation>
    <scope>NUCLEOTIDE SEQUENCE [LARGE SCALE GENOMIC DNA]</scope>
    <source>
        <strain evidence="8 9">Nl14</strain>
    </source>
</reference>
<protein>
    <recommendedName>
        <fullName evidence="3 6">Flagellar basal body rod protein FlgB</fullName>
    </recommendedName>
</protein>
<accession>A0A1I7IJ10</accession>
<evidence type="ECO:0000313" key="8">
    <source>
        <dbReference type="EMBL" id="SFU72902.1"/>
    </source>
</evidence>
<dbReference type="AlphaFoldDB" id="A0A1I7IJ10"/>
<keyword evidence="8" id="KW-0282">Flagellum</keyword>
<comment type="similarity">
    <text evidence="2 6">Belongs to the flagella basal body rod proteins family.</text>
</comment>
<dbReference type="InterPro" id="IPR001444">
    <property type="entry name" value="Flag_bb_rod_N"/>
</dbReference>
<dbReference type="PROSITE" id="PS00588">
    <property type="entry name" value="FLAGELLA_BB_ROD"/>
    <property type="match status" value="1"/>
</dbReference>
<dbReference type="InterPro" id="IPR019776">
    <property type="entry name" value="Flagellar_basal_body_rod_CS"/>
</dbReference>
<name>A0A1I7IJ10_9PROT</name>